<evidence type="ECO:0000313" key="1">
    <source>
        <dbReference type="EMBL" id="RUT68670.1"/>
    </source>
</evidence>
<dbReference type="RefSeq" id="WP_127340111.1">
    <property type="nucleotide sequence ID" value="NZ_QWDM01000015.1"/>
</dbReference>
<name>A0A434A2N8_9FLAO</name>
<gene>
    <name evidence="1" type="ORF">D0817_20125</name>
</gene>
<dbReference type="Proteomes" id="UP000288102">
    <property type="component" value="Unassembled WGS sequence"/>
</dbReference>
<protein>
    <submittedName>
        <fullName evidence="1">ASCH domain-containing protein</fullName>
    </submittedName>
</protein>
<dbReference type="EMBL" id="QWDM01000015">
    <property type="protein sequence ID" value="RUT68670.1"/>
    <property type="molecule type" value="Genomic_DNA"/>
</dbReference>
<dbReference type="Gene3D" id="2.30.130.30">
    <property type="entry name" value="Hypothetical protein"/>
    <property type="match status" value="1"/>
</dbReference>
<sequence>MKALSVKQPYAQLIVENIKDIENRSQMTTFRGKVYIHASLKWHDRLRDDSLYTDDQFRNIITKLFAKEDQKNQNRFFKPGGLDNLKVGAIIGHVDIIDCVIGHSSIWEVLLPVMLQEAKENENI</sequence>
<dbReference type="SUPFAM" id="SSF88697">
    <property type="entry name" value="PUA domain-like"/>
    <property type="match status" value="1"/>
</dbReference>
<keyword evidence="2" id="KW-1185">Reference proteome</keyword>
<organism evidence="1 2">
    <name type="scientific">Flavobacterium cupreum</name>
    <dbReference type="NCBI Taxonomy" id="2133766"/>
    <lineage>
        <taxon>Bacteria</taxon>
        <taxon>Pseudomonadati</taxon>
        <taxon>Bacteroidota</taxon>
        <taxon>Flavobacteriia</taxon>
        <taxon>Flavobacteriales</taxon>
        <taxon>Flavobacteriaceae</taxon>
        <taxon>Flavobacterium</taxon>
    </lineage>
</organism>
<dbReference type="AlphaFoldDB" id="A0A434A2N8"/>
<proteinExistence type="predicted"/>
<dbReference type="InterPro" id="IPR015947">
    <property type="entry name" value="PUA-like_sf"/>
</dbReference>
<evidence type="ECO:0000313" key="2">
    <source>
        <dbReference type="Proteomes" id="UP000288102"/>
    </source>
</evidence>
<dbReference type="OrthoDB" id="359066at2"/>
<comment type="caution">
    <text evidence="1">The sequence shown here is derived from an EMBL/GenBank/DDBJ whole genome shotgun (WGS) entry which is preliminary data.</text>
</comment>
<accession>A0A434A2N8</accession>
<reference evidence="2" key="1">
    <citation type="journal article" date="2019" name="Syst. Appl. Microbiol.">
        <title>Flavobacterium circumlabens sp. nov. and Flavobacterium cupreum sp. nov., two psychrotrophic species isolated from Antarctic environmental samples.</title>
        <authorList>
            <person name="Kralova S."/>
            <person name="Busse H.-J."/>
            <person name="Svec P."/>
            <person name="Maslanova I."/>
            <person name="Stankova E."/>
            <person name="Bartak M."/>
            <person name="Sedlacek I."/>
        </authorList>
    </citation>
    <scope>NUCLEOTIDE SEQUENCE [LARGE SCALE GENOMIC DNA]</scope>
    <source>
        <strain evidence="2">CCM 8825</strain>
    </source>
</reference>